<dbReference type="Gene3D" id="1.10.1220.10">
    <property type="entry name" value="Met repressor-like"/>
    <property type="match status" value="1"/>
</dbReference>
<accession>A0A1Z4N481</accession>
<dbReference type="Proteomes" id="UP000218785">
    <property type="component" value="Chromosome"/>
</dbReference>
<sequence>MTEEKEKVYLRTRVPKDVHRAFKKASVDEGRTMEEIAAELIQEWLDERSLDYSSVTTHHDVLAATHFLSMLAHGIRPSSSDIHEVAQATNIEEELLHLLCTKVFHDTSMT</sequence>
<reference evidence="1 2" key="1">
    <citation type="submission" date="2017-06" db="EMBL/GenBank/DDBJ databases">
        <title>Genome sequencing of cyanobaciteial culture collection at National Institute for Environmental Studies (NIES).</title>
        <authorList>
            <person name="Hirose Y."/>
            <person name="Shimura Y."/>
            <person name="Fujisawa T."/>
            <person name="Nakamura Y."/>
            <person name="Kawachi M."/>
        </authorList>
    </citation>
    <scope>NUCLEOTIDE SEQUENCE [LARGE SCALE GENOMIC DNA]</scope>
    <source>
        <strain evidence="1 2">NIES-37</strain>
    </source>
</reference>
<evidence type="ECO:0000313" key="2">
    <source>
        <dbReference type="Proteomes" id="UP000218785"/>
    </source>
</evidence>
<dbReference type="EMBL" id="AP018248">
    <property type="protein sequence ID" value="BAZ00516.1"/>
    <property type="molecule type" value="Genomic_DNA"/>
</dbReference>
<dbReference type="InterPro" id="IPR010985">
    <property type="entry name" value="Ribbon_hlx_hlx"/>
</dbReference>
<dbReference type="AlphaFoldDB" id="A0A1Z4N481"/>
<dbReference type="SUPFAM" id="SSF47598">
    <property type="entry name" value="Ribbon-helix-helix"/>
    <property type="match status" value="1"/>
</dbReference>
<dbReference type="InterPro" id="IPR013321">
    <property type="entry name" value="Arc_rbn_hlx_hlx"/>
</dbReference>
<dbReference type="KEGG" id="ttq:NIES37_45080"/>
<protein>
    <submittedName>
        <fullName evidence="1">Uncharacterized protein</fullName>
    </submittedName>
</protein>
<dbReference type="RefSeq" id="WP_096579454.1">
    <property type="nucleotide sequence ID" value="NZ_CAWNJS010000001.1"/>
</dbReference>
<name>A0A1Z4N481_9CYAN</name>
<gene>
    <name evidence="1" type="ORF">NIES37_45080</name>
</gene>
<proteinExistence type="predicted"/>
<evidence type="ECO:0000313" key="1">
    <source>
        <dbReference type="EMBL" id="BAZ00516.1"/>
    </source>
</evidence>
<dbReference type="GO" id="GO:0006355">
    <property type="term" value="P:regulation of DNA-templated transcription"/>
    <property type="evidence" value="ECO:0007669"/>
    <property type="project" value="InterPro"/>
</dbReference>
<keyword evidence="2" id="KW-1185">Reference proteome</keyword>
<organism evidence="1 2">
    <name type="scientific">Tolypothrix tenuis PCC 7101</name>
    <dbReference type="NCBI Taxonomy" id="231146"/>
    <lineage>
        <taxon>Bacteria</taxon>
        <taxon>Bacillati</taxon>
        <taxon>Cyanobacteriota</taxon>
        <taxon>Cyanophyceae</taxon>
        <taxon>Nostocales</taxon>
        <taxon>Tolypothrichaceae</taxon>
        <taxon>Tolypothrix</taxon>
    </lineage>
</organism>